<evidence type="ECO:0000259" key="3">
    <source>
        <dbReference type="PROSITE" id="PS51747"/>
    </source>
</evidence>
<dbReference type="PROSITE" id="PS00903">
    <property type="entry name" value="CYT_DCMP_DEAMINASES_1"/>
    <property type="match status" value="1"/>
</dbReference>
<dbReference type="EC" id="3.5.4.3" evidence="4"/>
<dbReference type="OrthoDB" id="9802676at2"/>
<reference evidence="5" key="1">
    <citation type="submission" date="2017-02" db="EMBL/GenBank/DDBJ databases">
        <title>Comparative genomics and description of representatives of a novel lineage of planctomycetes thriving in anoxic sediments.</title>
        <authorList>
            <person name="Spring S."/>
            <person name="Bunk B."/>
            <person name="Sproer C."/>
        </authorList>
    </citation>
    <scope>NUCLEOTIDE SEQUENCE [LARGE SCALE GENOMIC DNA]</scope>
    <source>
        <strain evidence="5">SM-Chi-D1</strain>
    </source>
</reference>
<keyword evidence="5" id="KW-1185">Reference proteome</keyword>
<dbReference type="Pfam" id="PF00383">
    <property type="entry name" value="dCMP_cyt_deam_1"/>
    <property type="match status" value="1"/>
</dbReference>
<dbReference type="Proteomes" id="UP000188181">
    <property type="component" value="Chromosome"/>
</dbReference>
<dbReference type="CDD" id="cd01285">
    <property type="entry name" value="nucleoside_deaminase"/>
    <property type="match status" value="1"/>
</dbReference>
<keyword evidence="4" id="KW-0378">Hydrolase</keyword>
<dbReference type="PANTHER" id="PTHR11079">
    <property type="entry name" value="CYTOSINE DEAMINASE FAMILY MEMBER"/>
    <property type="match status" value="1"/>
</dbReference>
<dbReference type="RefSeq" id="WP_146682650.1">
    <property type="nucleotide sequence ID" value="NZ_CP019646.1"/>
</dbReference>
<dbReference type="PROSITE" id="PS51747">
    <property type="entry name" value="CYT_DCMP_DEAMINASES_2"/>
    <property type="match status" value="1"/>
</dbReference>
<organism evidence="4 5">
    <name type="scientific">Limihaloglobus sulfuriphilus</name>
    <dbReference type="NCBI Taxonomy" id="1851148"/>
    <lineage>
        <taxon>Bacteria</taxon>
        <taxon>Pseudomonadati</taxon>
        <taxon>Planctomycetota</taxon>
        <taxon>Phycisphaerae</taxon>
        <taxon>Sedimentisphaerales</taxon>
        <taxon>Sedimentisphaeraceae</taxon>
        <taxon>Limihaloglobus</taxon>
    </lineage>
</organism>
<dbReference type="GO" id="GO:0006152">
    <property type="term" value="P:purine nucleoside catabolic process"/>
    <property type="evidence" value="ECO:0007669"/>
    <property type="project" value="TreeGrafter"/>
</dbReference>
<gene>
    <name evidence="4" type="primary">guaD</name>
    <name evidence="4" type="ORF">SMSP2_00729</name>
</gene>
<evidence type="ECO:0000256" key="1">
    <source>
        <dbReference type="ARBA" id="ARBA00022723"/>
    </source>
</evidence>
<evidence type="ECO:0000256" key="2">
    <source>
        <dbReference type="ARBA" id="ARBA00022833"/>
    </source>
</evidence>
<dbReference type="Gene3D" id="3.40.140.10">
    <property type="entry name" value="Cytidine Deaminase, domain 2"/>
    <property type="match status" value="1"/>
</dbReference>
<dbReference type="KEGG" id="pbas:SMSP2_00729"/>
<protein>
    <submittedName>
        <fullName evidence="4">Guanine deaminase</fullName>
        <ecNumber evidence="4">3.5.4.3</ecNumber>
    </submittedName>
</protein>
<keyword evidence="1" id="KW-0479">Metal-binding</keyword>
<dbReference type="SUPFAM" id="SSF53927">
    <property type="entry name" value="Cytidine deaminase-like"/>
    <property type="match status" value="1"/>
</dbReference>
<dbReference type="AlphaFoldDB" id="A0A1Q2MCF4"/>
<dbReference type="EMBL" id="CP019646">
    <property type="protein sequence ID" value="AQQ70381.1"/>
    <property type="molecule type" value="Genomic_DNA"/>
</dbReference>
<accession>A0A1Q2MCF4</accession>
<dbReference type="GO" id="GO:0008270">
    <property type="term" value="F:zinc ion binding"/>
    <property type="evidence" value="ECO:0007669"/>
    <property type="project" value="InterPro"/>
</dbReference>
<dbReference type="InterPro" id="IPR016192">
    <property type="entry name" value="APOBEC/CMP_deaminase_Zn-bd"/>
</dbReference>
<evidence type="ECO:0000313" key="5">
    <source>
        <dbReference type="Proteomes" id="UP000188181"/>
    </source>
</evidence>
<name>A0A1Q2MCF4_9BACT</name>
<dbReference type="GO" id="GO:0047974">
    <property type="term" value="F:guanosine deaminase activity"/>
    <property type="evidence" value="ECO:0007669"/>
    <property type="project" value="TreeGrafter"/>
</dbReference>
<keyword evidence="2" id="KW-0862">Zinc</keyword>
<proteinExistence type="predicted"/>
<dbReference type="STRING" id="1851148.SMSP2_00729"/>
<dbReference type="PANTHER" id="PTHR11079:SF161">
    <property type="entry name" value="CMP_DCMP-TYPE DEAMINASE DOMAIN-CONTAINING PROTEIN"/>
    <property type="match status" value="1"/>
</dbReference>
<dbReference type="InterPro" id="IPR002125">
    <property type="entry name" value="CMP_dCMP_dom"/>
</dbReference>
<feature type="domain" description="CMP/dCMP-type deaminase" evidence="3">
    <location>
        <begin position="24"/>
        <end position="161"/>
    </location>
</feature>
<dbReference type="GO" id="GO:0008892">
    <property type="term" value="F:guanine deaminase activity"/>
    <property type="evidence" value="ECO:0007669"/>
    <property type="project" value="UniProtKB-EC"/>
</dbReference>
<evidence type="ECO:0000313" key="4">
    <source>
        <dbReference type="EMBL" id="AQQ70381.1"/>
    </source>
</evidence>
<sequence length="187" mass="20110">MQNSAAIEMPQWLLPACGNYVQTTNIEAQMRFVIELSKMNVSYETGGPFGAAVFELETGRLLSAGVNRVVPLSSSILHAEMTALLFAQQSLGSYSISAAGREAVLVSSCEPCAMCMGAIPWAGLSALVCGARDEDARKAGFDEGDKPQGWVEKLENRGIKVTQDVLRDEAAKVIRDFALSESKIYNG</sequence>
<dbReference type="InterPro" id="IPR016193">
    <property type="entry name" value="Cytidine_deaminase-like"/>
</dbReference>